<evidence type="ECO:0000313" key="3">
    <source>
        <dbReference type="Proteomes" id="UP000784294"/>
    </source>
</evidence>
<proteinExistence type="predicted"/>
<dbReference type="EMBL" id="CAAALY010001865">
    <property type="protein sequence ID" value="VEL07491.1"/>
    <property type="molecule type" value="Genomic_DNA"/>
</dbReference>
<dbReference type="Proteomes" id="UP000784294">
    <property type="component" value="Unassembled WGS sequence"/>
</dbReference>
<evidence type="ECO:0000313" key="2">
    <source>
        <dbReference type="EMBL" id="VEL07491.1"/>
    </source>
</evidence>
<protein>
    <submittedName>
        <fullName evidence="2">Uncharacterized protein</fullName>
    </submittedName>
</protein>
<comment type="caution">
    <text evidence="2">The sequence shown here is derived from an EMBL/GenBank/DDBJ whole genome shotgun (WGS) entry which is preliminary data.</text>
</comment>
<reference evidence="2" key="1">
    <citation type="submission" date="2018-11" db="EMBL/GenBank/DDBJ databases">
        <authorList>
            <consortium name="Pathogen Informatics"/>
        </authorList>
    </citation>
    <scope>NUCLEOTIDE SEQUENCE</scope>
</reference>
<dbReference type="AlphaFoldDB" id="A0A448WB82"/>
<gene>
    <name evidence="2" type="ORF">PXEA_LOCUS931</name>
</gene>
<feature type="compositionally biased region" description="Polar residues" evidence="1">
    <location>
        <begin position="114"/>
        <end position="128"/>
    </location>
</feature>
<name>A0A448WB82_9PLAT</name>
<keyword evidence="3" id="KW-1185">Reference proteome</keyword>
<accession>A0A448WB82</accession>
<feature type="region of interest" description="Disordered" evidence="1">
    <location>
        <begin position="76"/>
        <end position="128"/>
    </location>
</feature>
<organism evidence="2 3">
    <name type="scientific">Protopolystoma xenopodis</name>
    <dbReference type="NCBI Taxonomy" id="117903"/>
    <lineage>
        <taxon>Eukaryota</taxon>
        <taxon>Metazoa</taxon>
        <taxon>Spiralia</taxon>
        <taxon>Lophotrochozoa</taxon>
        <taxon>Platyhelminthes</taxon>
        <taxon>Monogenea</taxon>
        <taxon>Polyopisthocotylea</taxon>
        <taxon>Polystomatidea</taxon>
        <taxon>Polystomatidae</taxon>
        <taxon>Protopolystoma</taxon>
    </lineage>
</organism>
<evidence type="ECO:0000256" key="1">
    <source>
        <dbReference type="SAM" id="MobiDB-lite"/>
    </source>
</evidence>
<sequence>MVYFDGEKFIPIVIPNFGSLNRSNYPKFKNRHYPQGPIKPYTQQNTGLYPQKNVAPYSQINTGPYPQANVGGFMPPSAYGSGATYGSNAPRYRNQYAEGPSSKVPTGMPPLPANPQSINSQYPPGTNP</sequence>